<keyword evidence="2" id="KW-1185">Reference proteome</keyword>
<evidence type="ECO:0000313" key="2">
    <source>
        <dbReference type="Proteomes" id="UP000192907"/>
    </source>
</evidence>
<dbReference type="Proteomes" id="UP000192907">
    <property type="component" value="Unassembled WGS sequence"/>
</dbReference>
<gene>
    <name evidence="1" type="ORF">SAMN06296036_10266</name>
</gene>
<dbReference type="EMBL" id="FWZT01000002">
    <property type="protein sequence ID" value="SME93943.1"/>
    <property type="molecule type" value="Genomic_DNA"/>
</dbReference>
<evidence type="ECO:0000313" key="1">
    <source>
        <dbReference type="EMBL" id="SME93943.1"/>
    </source>
</evidence>
<dbReference type="STRING" id="1513793.SAMN06296036_10266"/>
<protein>
    <submittedName>
        <fullName evidence="1">Uncharacterized protein</fullName>
    </submittedName>
</protein>
<sequence length="69" mass="7947">MVPFRVFDREKKQMWQIINYHPNQGAQGSYLATKEDDDATDGDMMIIAAEDLAGFKFVDFLEEVEPFEG</sequence>
<dbReference type="AlphaFoldDB" id="A0A1Y6B796"/>
<accession>A0A1Y6B796</accession>
<proteinExistence type="predicted"/>
<name>A0A1Y6B796_9BACT</name>
<organism evidence="1 2">
    <name type="scientific">Pseudobacteriovorax antillogorgiicola</name>
    <dbReference type="NCBI Taxonomy" id="1513793"/>
    <lineage>
        <taxon>Bacteria</taxon>
        <taxon>Pseudomonadati</taxon>
        <taxon>Bdellovibrionota</taxon>
        <taxon>Oligoflexia</taxon>
        <taxon>Oligoflexales</taxon>
        <taxon>Pseudobacteriovoracaceae</taxon>
        <taxon>Pseudobacteriovorax</taxon>
    </lineage>
</organism>
<reference evidence="2" key="1">
    <citation type="submission" date="2017-04" db="EMBL/GenBank/DDBJ databases">
        <authorList>
            <person name="Varghese N."/>
            <person name="Submissions S."/>
        </authorList>
    </citation>
    <scope>NUCLEOTIDE SEQUENCE [LARGE SCALE GENOMIC DNA]</scope>
    <source>
        <strain evidence="2">RKEM611</strain>
    </source>
</reference>